<evidence type="ECO:0000313" key="1">
    <source>
        <dbReference type="EMBL" id="PSH63911.1"/>
    </source>
</evidence>
<protein>
    <submittedName>
        <fullName evidence="1">Uncharacterized protein</fullName>
    </submittedName>
</protein>
<proteinExistence type="predicted"/>
<name>A0A2P7BBR0_9HYPH</name>
<dbReference type="Proteomes" id="UP000241764">
    <property type="component" value="Unassembled WGS sequence"/>
</dbReference>
<reference evidence="2" key="1">
    <citation type="submission" date="2017-11" db="EMBL/GenBank/DDBJ databases">
        <authorList>
            <person name="Kuznetsova I."/>
            <person name="Sazanova A."/>
            <person name="Chirak E."/>
            <person name="Safronova V."/>
            <person name="Willems A."/>
        </authorList>
    </citation>
    <scope>NUCLEOTIDE SEQUENCE [LARGE SCALE GENOMIC DNA]</scope>
    <source>
        <strain evidence="2">CCBAU 03422</strain>
    </source>
</reference>
<organism evidence="1 2">
    <name type="scientific">Phyllobacterium sophorae</name>
    <dbReference type="NCBI Taxonomy" id="1520277"/>
    <lineage>
        <taxon>Bacteria</taxon>
        <taxon>Pseudomonadati</taxon>
        <taxon>Pseudomonadota</taxon>
        <taxon>Alphaproteobacteria</taxon>
        <taxon>Hyphomicrobiales</taxon>
        <taxon>Phyllobacteriaceae</taxon>
        <taxon>Phyllobacterium</taxon>
    </lineage>
</organism>
<accession>A0A2P7BBR0</accession>
<keyword evidence="2" id="KW-1185">Reference proteome</keyword>
<comment type="caution">
    <text evidence="1">The sequence shown here is derived from an EMBL/GenBank/DDBJ whole genome shotgun (WGS) entry which is preliminary data.</text>
</comment>
<dbReference type="EMBL" id="PGGM01000005">
    <property type="protein sequence ID" value="PSH63911.1"/>
    <property type="molecule type" value="Genomic_DNA"/>
</dbReference>
<dbReference type="AlphaFoldDB" id="A0A2P7BBR0"/>
<gene>
    <name evidence="1" type="ORF">CU103_12695</name>
</gene>
<sequence>MAKYFFPDFSWRCAEMSWFFAIHPEFGQNKRPGKPDLLKFISAISASTSVVKDAKTNYF</sequence>
<evidence type="ECO:0000313" key="2">
    <source>
        <dbReference type="Proteomes" id="UP000241764"/>
    </source>
</evidence>